<dbReference type="EMBL" id="PFWU01000005">
    <property type="protein sequence ID" value="PJA46256.1"/>
    <property type="molecule type" value="Genomic_DNA"/>
</dbReference>
<dbReference type="PANTHER" id="PTHR21342:SF0">
    <property type="entry name" value="BIFUNCTIONAL NMN ADENYLYLTRANSFERASE_NUDIX HYDROLASE"/>
    <property type="match status" value="1"/>
</dbReference>
<sequence>MAKPTALFIGSFQPYHMGHHMVIQGMTKLAGKIVIGIGSSKKSGDADHPFTAQERKEMIQAALQAEDIIPMFDVHLVELPDHEDDERWAQQVLEAVGPVDKLWTGDEWTKKCFEGKVEIQEIKEVPGISSSGIREMMRKGGDWDEQVPDEVAKAIKNLEGVKRVKA</sequence>
<dbReference type="Proteomes" id="UP000229385">
    <property type="component" value="Unassembled WGS sequence"/>
</dbReference>
<dbReference type="PANTHER" id="PTHR21342">
    <property type="entry name" value="PHOSPHOPANTETHEINE ADENYLYLTRANSFERASE"/>
    <property type="match status" value="1"/>
</dbReference>
<evidence type="ECO:0000259" key="3">
    <source>
        <dbReference type="Pfam" id="PF01467"/>
    </source>
</evidence>
<organism evidence="4 5">
    <name type="scientific">Candidatus Uhrbacteria bacterium CG_4_9_14_3_um_filter_50_9</name>
    <dbReference type="NCBI Taxonomy" id="1975035"/>
    <lineage>
        <taxon>Bacteria</taxon>
        <taxon>Candidatus Uhriibacteriota</taxon>
    </lineage>
</organism>
<dbReference type="SUPFAM" id="SSF52374">
    <property type="entry name" value="Nucleotidylyl transferase"/>
    <property type="match status" value="1"/>
</dbReference>
<protein>
    <recommendedName>
        <fullName evidence="3">Cytidyltransferase-like domain-containing protein</fullName>
    </recommendedName>
</protein>
<dbReference type="InterPro" id="IPR004821">
    <property type="entry name" value="Cyt_trans-like"/>
</dbReference>
<dbReference type="NCBIfam" id="TIGR00125">
    <property type="entry name" value="cyt_tran_rel"/>
    <property type="match status" value="1"/>
</dbReference>
<dbReference type="InterPro" id="IPR014729">
    <property type="entry name" value="Rossmann-like_a/b/a_fold"/>
</dbReference>
<evidence type="ECO:0000313" key="4">
    <source>
        <dbReference type="EMBL" id="PJA46256.1"/>
    </source>
</evidence>
<feature type="domain" description="Cytidyltransferase-like" evidence="3">
    <location>
        <begin position="7"/>
        <end position="134"/>
    </location>
</feature>
<evidence type="ECO:0000256" key="1">
    <source>
        <dbReference type="ARBA" id="ARBA00022679"/>
    </source>
</evidence>
<dbReference type="Gene3D" id="3.40.50.620">
    <property type="entry name" value="HUPs"/>
    <property type="match status" value="1"/>
</dbReference>
<evidence type="ECO:0000313" key="5">
    <source>
        <dbReference type="Proteomes" id="UP000229385"/>
    </source>
</evidence>
<keyword evidence="1" id="KW-0808">Transferase</keyword>
<comment type="caution">
    <text evidence="4">The sequence shown here is derived from an EMBL/GenBank/DDBJ whole genome shotgun (WGS) entry which is preliminary data.</text>
</comment>
<dbReference type="Pfam" id="PF01467">
    <property type="entry name" value="CTP_transf_like"/>
    <property type="match status" value="1"/>
</dbReference>
<reference evidence="5" key="1">
    <citation type="submission" date="2017-09" db="EMBL/GenBank/DDBJ databases">
        <title>Depth-based differentiation of microbial function through sediment-hosted aquifers and enrichment of novel symbionts in the deep terrestrial subsurface.</title>
        <authorList>
            <person name="Probst A.J."/>
            <person name="Ladd B."/>
            <person name="Jarett J.K."/>
            <person name="Geller-Mcgrath D.E."/>
            <person name="Sieber C.M.K."/>
            <person name="Emerson J.B."/>
            <person name="Anantharaman K."/>
            <person name="Thomas B.C."/>
            <person name="Malmstrom R."/>
            <person name="Stieglmeier M."/>
            <person name="Klingl A."/>
            <person name="Woyke T."/>
            <person name="Ryan C.M."/>
            <person name="Banfield J.F."/>
        </authorList>
    </citation>
    <scope>NUCLEOTIDE SEQUENCE [LARGE SCALE GENOMIC DNA]</scope>
</reference>
<accession>A0A2M7XEU7</accession>
<evidence type="ECO:0000256" key="2">
    <source>
        <dbReference type="ARBA" id="ARBA00022695"/>
    </source>
</evidence>
<name>A0A2M7XEU7_9BACT</name>
<proteinExistence type="predicted"/>
<gene>
    <name evidence="4" type="ORF">CO174_00400</name>
</gene>
<dbReference type="AlphaFoldDB" id="A0A2M7XEU7"/>
<keyword evidence="2" id="KW-0548">Nucleotidyltransferase</keyword>
<dbReference type="GO" id="GO:0016779">
    <property type="term" value="F:nucleotidyltransferase activity"/>
    <property type="evidence" value="ECO:0007669"/>
    <property type="project" value="UniProtKB-KW"/>
</dbReference>